<accession>A0A831PP89</accession>
<dbReference type="Pfam" id="PF00005">
    <property type="entry name" value="ABC_tran"/>
    <property type="match status" value="1"/>
</dbReference>
<dbReference type="GO" id="GO:0005524">
    <property type="term" value="F:ATP binding"/>
    <property type="evidence" value="ECO:0007669"/>
    <property type="project" value="UniProtKB-KW"/>
</dbReference>
<dbReference type="GO" id="GO:0016887">
    <property type="term" value="F:ATP hydrolysis activity"/>
    <property type="evidence" value="ECO:0007669"/>
    <property type="project" value="InterPro"/>
</dbReference>
<dbReference type="InterPro" id="IPR051309">
    <property type="entry name" value="ABCF_ATPase"/>
</dbReference>
<feature type="domain" description="ABC transporter" evidence="1">
    <location>
        <begin position="19"/>
        <end position="65"/>
    </location>
</feature>
<dbReference type="AlphaFoldDB" id="A0A831PP89"/>
<protein>
    <submittedName>
        <fullName evidence="2">ABC-F family ATP-binding cassette domain-containing protein</fullName>
    </submittedName>
</protein>
<reference evidence="2" key="1">
    <citation type="journal article" date="2020" name="mSystems">
        <title>Genome- and Community-Level Interaction Insights into Carbon Utilization and Element Cycling Functions of Hydrothermarchaeota in Hydrothermal Sediment.</title>
        <authorList>
            <person name="Zhou Z."/>
            <person name="Liu Y."/>
            <person name="Xu W."/>
            <person name="Pan J."/>
            <person name="Luo Z.H."/>
            <person name="Li M."/>
        </authorList>
    </citation>
    <scope>NUCLEOTIDE SEQUENCE [LARGE SCALE GENOMIC DNA]</scope>
    <source>
        <strain evidence="2">SpSt-1220</strain>
    </source>
</reference>
<evidence type="ECO:0000313" key="2">
    <source>
        <dbReference type="EMBL" id="HDR47015.1"/>
    </source>
</evidence>
<dbReference type="SUPFAM" id="SSF52540">
    <property type="entry name" value="P-loop containing nucleoside triphosphate hydrolases"/>
    <property type="match status" value="1"/>
</dbReference>
<gene>
    <name evidence="2" type="ORF">ENN94_04865</name>
</gene>
<dbReference type="Gene3D" id="3.40.50.300">
    <property type="entry name" value="P-loop containing nucleotide triphosphate hydrolases"/>
    <property type="match status" value="1"/>
</dbReference>
<name>A0A831PP89_9BACT</name>
<feature type="non-terminal residue" evidence="2">
    <location>
        <position position="82"/>
    </location>
</feature>
<organism evidence="2">
    <name type="scientific">Geoalkalibacter subterraneus</name>
    <dbReference type="NCBI Taxonomy" id="483547"/>
    <lineage>
        <taxon>Bacteria</taxon>
        <taxon>Pseudomonadati</taxon>
        <taxon>Thermodesulfobacteriota</taxon>
        <taxon>Desulfuromonadia</taxon>
        <taxon>Desulfuromonadales</taxon>
        <taxon>Geoalkalibacteraceae</taxon>
        <taxon>Geoalkalibacter</taxon>
    </lineage>
</organism>
<dbReference type="InterPro" id="IPR027417">
    <property type="entry name" value="P-loop_NTPase"/>
</dbReference>
<dbReference type="PANTHER" id="PTHR42855:SF1">
    <property type="entry name" value="ABC TRANSPORTER DOMAIN-CONTAINING PROTEIN"/>
    <property type="match status" value="1"/>
</dbReference>
<proteinExistence type="predicted"/>
<dbReference type="PANTHER" id="PTHR42855">
    <property type="entry name" value="ABC TRANSPORTER ATP-BINDING SUBUNIT"/>
    <property type="match status" value="1"/>
</dbReference>
<dbReference type="EMBL" id="DSDO01000337">
    <property type="protein sequence ID" value="HDR47015.1"/>
    <property type="molecule type" value="Genomic_DNA"/>
</dbReference>
<comment type="caution">
    <text evidence="2">The sequence shown here is derived from an EMBL/GenBank/DDBJ whole genome shotgun (WGS) entry which is preliminary data.</text>
</comment>
<dbReference type="Proteomes" id="UP000886162">
    <property type="component" value="Unassembled WGS sequence"/>
</dbReference>
<evidence type="ECO:0000259" key="1">
    <source>
        <dbReference type="Pfam" id="PF00005"/>
    </source>
</evidence>
<keyword evidence="2" id="KW-0547">Nucleotide-binding</keyword>
<sequence length="82" mass="8821">MNILSLNQVSLAFGGPKLLDSVNLQIEAGDRICLLGRNGAGKSSLMRLLNGDIPVDAGEVQRRQGVLTAYVPQDFPTRWPGT</sequence>
<dbReference type="InterPro" id="IPR003439">
    <property type="entry name" value="ABC_transporter-like_ATP-bd"/>
</dbReference>
<keyword evidence="2" id="KW-0067">ATP-binding</keyword>